<dbReference type="Gene3D" id="2.160.20.20">
    <property type="match status" value="1"/>
</dbReference>
<evidence type="ECO:0008006" key="5">
    <source>
        <dbReference type="Google" id="ProtNLM"/>
    </source>
</evidence>
<evidence type="ECO:0000256" key="2">
    <source>
        <dbReference type="SAM" id="SignalP"/>
    </source>
</evidence>
<name>A0A2Z4GC73_9BACT</name>
<protein>
    <recommendedName>
        <fullName evidence="5">Secretion system C-terminal sorting domain-containing protein</fullName>
    </recommendedName>
</protein>
<accession>A0A2Z4GC73</accession>
<dbReference type="InterPro" id="IPR012332">
    <property type="entry name" value="Autotransporter_pectin_lyase_C"/>
</dbReference>
<dbReference type="AlphaFoldDB" id="A0A2Z4GC73"/>
<feature type="signal peptide" evidence="2">
    <location>
        <begin position="1"/>
        <end position="18"/>
    </location>
</feature>
<evidence type="ECO:0000313" key="4">
    <source>
        <dbReference type="Proteomes" id="UP000249873"/>
    </source>
</evidence>
<keyword evidence="2" id="KW-0732">Signal</keyword>
<dbReference type="EMBL" id="CP029480">
    <property type="protein sequence ID" value="AWV98734.1"/>
    <property type="molecule type" value="Genomic_DNA"/>
</dbReference>
<evidence type="ECO:0000256" key="1">
    <source>
        <dbReference type="SAM" id="MobiDB-lite"/>
    </source>
</evidence>
<feature type="chain" id="PRO_5016317606" description="Secretion system C-terminal sorting domain-containing protein" evidence="2">
    <location>
        <begin position="19"/>
        <end position="500"/>
    </location>
</feature>
<sequence length="500" mass="53610">MKNIILILFAFITVNAYSQCTTCDITYTGSGDSNINFSGNQTLCITGNSGNLNINFNGTNNTICIADGVSWTQTNGLNLSSGTTINVNNGTLTSGGMNFNGSGSSINVGGSGVLNWAASGSNGNGNITINNDGALNFTNAGDQSFSGLILNNTGTVSKASGEFKLGTSSVVTNSGTMNLADFESEEANSFSNTGAINVSGHFYNHGAFNNQSSGTLSVGSLHVGNKGVGKEFINNGTVTVNGGDVRFEGPGINNGALILTSGSNLILEKELSGTDGYVYLENGTSTISGGSFTGTQGFYDANNPSGSEEQFDSGNGSNGSSNPTTTNALPINLLYFKGHQLSNEIVISWKVSDISNFDRFEVERSKDAISFERIGLQSLMANEVYNYFDNDPIDGQNYYRLKLQDLDGTFEYSKIISIDFEKNSEYMFFENPTEGQRVVINTNIQKPVVRILDLMGREVNFKMNRTAEGFEIMPKKYVYDVLIISFNGERSSFTKRAILR</sequence>
<dbReference type="OrthoDB" id="964979at2"/>
<feature type="region of interest" description="Disordered" evidence="1">
    <location>
        <begin position="298"/>
        <end position="323"/>
    </location>
</feature>
<keyword evidence="4" id="KW-1185">Reference proteome</keyword>
<organism evidence="3 4">
    <name type="scientific">Arcticibacterium luteifluviistationis</name>
    <dbReference type="NCBI Taxonomy" id="1784714"/>
    <lineage>
        <taxon>Bacteria</taxon>
        <taxon>Pseudomonadati</taxon>
        <taxon>Bacteroidota</taxon>
        <taxon>Cytophagia</taxon>
        <taxon>Cytophagales</taxon>
        <taxon>Leadbetterellaceae</taxon>
        <taxon>Arcticibacterium</taxon>
    </lineage>
</organism>
<evidence type="ECO:0000313" key="3">
    <source>
        <dbReference type="EMBL" id="AWV98734.1"/>
    </source>
</evidence>
<dbReference type="RefSeq" id="WP_111371927.1">
    <property type="nucleotide sequence ID" value="NZ_CP029480.1"/>
</dbReference>
<feature type="compositionally biased region" description="Low complexity" evidence="1">
    <location>
        <begin position="313"/>
        <end position="323"/>
    </location>
</feature>
<dbReference type="KEGG" id="als:DJ013_11345"/>
<reference evidence="3 4" key="1">
    <citation type="submission" date="2018-05" db="EMBL/GenBank/DDBJ databases">
        <title>Complete genome sequence of Arcticibacterium luteifluviistationis SM1504T, a cytophagaceae bacterium isolated from Arctic surface seawater.</title>
        <authorList>
            <person name="Li Y."/>
            <person name="Qin Q.-L."/>
        </authorList>
    </citation>
    <scope>NUCLEOTIDE SEQUENCE [LARGE SCALE GENOMIC DNA]</scope>
    <source>
        <strain evidence="3 4">SM1504</strain>
    </source>
</reference>
<dbReference type="Proteomes" id="UP000249873">
    <property type="component" value="Chromosome"/>
</dbReference>
<proteinExistence type="predicted"/>
<gene>
    <name evidence="3" type="ORF">DJ013_11345</name>
</gene>